<evidence type="ECO:0000313" key="3">
    <source>
        <dbReference type="EMBL" id="KAG7451078.1"/>
    </source>
</evidence>
<comment type="caution">
    <text evidence="3">The sequence shown here is derived from an EMBL/GenBank/DDBJ whole genome shotgun (WGS) entry which is preliminary data.</text>
</comment>
<dbReference type="RefSeq" id="XP_043044578.1">
    <property type="nucleotide sequence ID" value="XM_043182703.1"/>
</dbReference>
<dbReference type="GO" id="GO:0019290">
    <property type="term" value="P:siderophore biosynthetic process"/>
    <property type="evidence" value="ECO:0007669"/>
    <property type="project" value="InterPro"/>
</dbReference>
<dbReference type="InterPro" id="IPR007310">
    <property type="entry name" value="Aerobactin_biosyn_IucA/IucC_N"/>
</dbReference>
<keyword evidence="4" id="KW-1185">Reference proteome</keyword>
<evidence type="ECO:0000259" key="1">
    <source>
        <dbReference type="Pfam" id="PF04183"/>
    </source>
</evidence>
<evidence type="ECO:0000259" key="2">
    <source>
        <dbReference type="Pfam" id="PF06276"/>
    </source>
</evidence>
<gene>
    <name evidence="3" type="ORF">BT62DRAFT_882414</name>
</gene>
<sequence>MSSQTVNTVVDDAAFAISSRLLSCLVTESLLRAFYVPFGRGDRATGILVILATTSLSEQPVINRALQSRDIFAIVPLRNTPVLFNVEGDKHGRSVRLVDPLDMFPEIYELSQNSNSSRNDDLSRMVKEILTPPHWDLGPVELAKMDHPSHLWRKFVKDMVVQDASIEAEILSSFHWQLASFKNPPACPTLSSAAIDWEQSLVAGHPTHPMHRARMIPLSLSDYDWYNPVIRFARVPRSRLDIEGPFDVMSRALAQKAAQRAGKMLSIDDTSVVVPIHEVQITNIIAKFQGVDILPPDISIRARGQASIRTVVMSELPGMALKLSVGVKISSSLRTISHFTANFGPRFSSEIVPKLVVDHEILSVEREPASAVYGGVDPEIAKHFTAIFRETYRPAHGECIIVCAALLEVGHKGVSAGVSAVEHLFHLDTFEKRVKFLERYICLACKALLPPLIHNGVAFEAHAQNVLARFDIESGNLLGFVVRDLGGLRIHPGTLAKSTGIDFDFLPGHCVVTSTMEEAYPKFYHTLIHNHLQRLIRLLGMHYNGCGWEILRRHLNAIIPADHELRRVWMDPGSETVSGKCLMRMRLQGLYRDMVFSPFPNMILYRPSNLGMDCEMPGEEN</sequence>
<evidence type="ECO:0000313" key="4">
    <source>
        <dbReference type="Proteomes" id="UP000812287"/>
    </source>
</evidence>
<evidence type="ECO:0008006" key="5">
    <source>
        <dbReference type="Google" id="ProtNLM"/>
    </source>
</evidence>
<dbReference type="OrthoDB" id="2117718at2759"/>
<dbReference type="PANTHER" id="PTHR34384:SF5">
    <property type="entry name" value="L-2,3-DIAMINOPROPANOATE--CITRATE LIGASE"/>
    <property type="match status" value="1"/>
</dbReference>
<dbReference type="GeneID" id="66105000"/>
<accession>A0A9P7W1N2</accession>
<dbReference type="Gene3D" id="1.10.510.40">
    <property type="match status" value="1"/>
</dbReference>
<dbReference type="Proteomes" id="UP000812287">
    <property type="component" value="Unassembled WGS sequence"/>
</dbReference>
<dbReference type="GO" id="GO:0016881">
    <property type="term" value="F:acid-amino acid ligase activity"/>
    <property type="evidence" value="ECO:0007669"/>
    <property type="project" value="UniProtKB-ARBA"/>
</dbReference>
<dbReference type="InterPro" id="IPR037455">
    <property type="entry name" value="LucA/IucC-like"/>
</dbReference>
<dbReference type="InterPro" id="IPR022770">
    <property type="entry name" value="IucA/IucC-like_C"/>
</dbReference>
<feature type="domain" description="Aerobactin siderophore biosynthesis IucA/IucC N-terminal" evidence="1">
    <location>
        <begin position="194"/>
        <end position="407"/>
    </location>
</feature>
<proteinExistence type="predicted"/>
<feature type="domain" description="Aerobactin siderophore biosynthesis IucA/IucC-like C-terminal" evidence="2">
    <location>
        <begin position="436"/>
        <end position="588"/>
    </location>
</feature>
<dbReference type="Pfam" id="PF04183">
    <property type="entry name" value="IucA_IucC"/>
    <property type="match status" value="1"/>
</dbReference>
<protein>
    <recommendedName>
        <fullName evidence="5">IucC family-domain-containing protein</fullName>
    </recommendedName>
</protein>
<reference evidence="3" key="1">
    <citation type="submission" date="2020-11" db="EMBL/GenBank/DDBJ databases">
        <title>Adaptations for nitrogen fixation in a non-lichenized fungal sporocarp promotes dispersal by wood-feeding termites.</title>
        <authorList>
            <consortium name="DOE Joint Genome Institute"/>
            <person name="Koch R.A."/>
            <person name="Yoon G."/>
            <person name="Arayal U."/>
            <person name="Lail K."/>
            <person name="Amirebrahimi M."/>
            <person name="Labutti K."/>
            <person name="Lipzen A."/>
            <person name="Riley R."/>
            <person name="Barry K."/>
            <person name="Henrissat B."/>
            <person name="Grigoriev I.V."/>
            <person name="Herr J.R."/>
            <person name="Aime M.C."/>
        </authorList>
    </citation>
    <scope>NUCLEOTIDE SEQUENCE</scope>
    <source>
        <strain evidence="3">MCA 3950</strain>
    </source>
</reference>
<dbReference type="PANTHER" id="PTHR34384">
    <property type="entry name" value="L-2,3-DIAMINOPROPANOATE--CITRATE LIGASE"/>
    <property type="match status" value="1"/>
</dbReference>
<dbReference type="Pfam" id="PF06276">
    <property type="entry name" value="FhuF"/>
    <property type="match status" value="1"/>
</dbReference>
<organism evidence="3 4">
    <name type="scientific">Guyanagaster necrorhizus</name>
    <dbReference type="NCBI Taxonomy" id="856835"/>
    <lineage>
        <taxon>Eukaryota</taxon>
        <taxon>Fungi</taxon>
        <taxon>Dikarya</taxon>
        <taxon>Basidiomycota</taxon>
        <taxon>Agaricomycotina</taxon>
        <taxon>Agaricomycetes</taxon>
        <taxon>Agaricomycetidae</taxon>
        <taxon>Agaricales</taxon>
        <taxon>Marasmiineae</taxon>
        <taxon>Physalacriaceae</taxon>
        <taxon>Guyanagaster</taxon>
    </lineage>
</organism>
<dbReference type="EMBL" id="MU250525">
    <property type="protein sequence ID" value="KAG7451078.1"/>
    <property type="molecule type" value="Genomic_DNA"/>
</dbReference>
<dbReference type="AlphaFoldDB" id="A0A9P7W1N2"/>
<name>A0A9P7W1N2_9AGAR</name>